<evidence type="ECO:0000256" key="6">
    <source>
        <dbReference type="ARBA" id="ARBA00022741"/>
    </source>
</evidence>
<evidence type="ECO:0000256" key="13">
    <source>
        <dbReference type="PROSITE-ProRule" id="PRU00552"/>
    </source>
</evidence>
<dbReference type="GO" id="GO:0042254">
    <property type="term" value="P:ribosome biogenesis"/>
    <property type="evidence" value="ECO:0007669"/>
    <property type="project" value="UniProtKB-KW"/>
</dbReference>
<keyword evidence="7" id="KW-0378">Hydrolase</keyword>
<comment type="similarity">
    <text evidence="3">Belongs to the DEAD box helicase family. DDX54/DBP10 subfamily.</text>
</comment>
<dbReference type="InterPro" id="IPR001650">
    <property type="entry name" value="Helicase_C-like"/>
</dbReference>
<dbReference type="Pfam" id="PF08147">
    <property type="entry name" value="DBP10CT"/>
    <property type="match status" value="1"/>
</dbReference>
<keyword evidence="6" id="KW-0547">Nucleotide-binding</keyword>
<comment type="subcellular location">
    <subcellularLocation>
        <location evidence="2">Nucleus</location>
    </subcellularLocation>
</comment>
<comment type="function">
    <text evidence="1">ATP-binding RNA helicase involved in the biogenesis of 60S ribosomal subunits and is required for the normal formation of 25S and 5.8S rRNAs.</text>
</comment>
<evidence type="ECO:0000256" key="10">
    <source>
        <dbReference type="ARBA" id="ARBA00022884"/>
    </source>
</evidence>
<keyword evidence="8" id="KW-0347">Helicase</keyword>
<evidence type="ECO:0000256" key="3">
    <source>
        <dbReference type="ARBA" id="ARBA00010379"/>
    </source>
</evidence>
<dbReference type="PROSITE" id="PS51192">
    <property type="entry name" value="HELICASE_ATP_BIND_1"/>
    <property type="match status" value="1"/>
</dbReference>
<feature type="region of interest" description="Disordered" evidence="14">
    <location>
        <begin position="1"/>
        <end position="29"/>
    </location>
</feature>
<dbReference type="SMART" id="SM00490">
    <property type="entry name" value="HELICc"/>
    <property type="match status" value="1"/>
</dbReference>
<accession>A0AAV4ZWP4</accession>
<evidence type="ECO:0000259" key="17">
    <source>
        <dbReference type="PROSITE" id="PS51195"/>
    </source>
</evidence>
<evidence type="ECO:0000256" key="9">
    <source>
        <dbReference type="ARBA" id="ARBA00022840"/>
    </source>
</evidence>
<dbReference type="InterPro" id="IPR027417">
    <property type="entry name" value="P-loop_NTPase"/>
</dbReference>
<dbReference type="GO" id="GO:0005730">
    <property type="term" value="C:nucleolus"/>
    <property type="evidence" value="ECO:0007669"/>
    <property type="project" value="UniProtKB-SubCell"/>
</dbReference>
<evidence type="ECO:0000259" key="16">
    <source>
        <dbReference type="PROSITE" id="PS51194"/>
    </source>
</evidence>
<dbReference type="Gene3D" id="3.40.50.300">
    <property type="entry name" value="P-loop containing nucleotide triphosphate hydrolases"/>
    <property type="match status" value="2"/>
</dbReference>
<evidence type="ECO:0000256" key="2">
    <source>
        <dbReference type="ARBA" id="ARBA00004123"/>
    </source>
</evidence>
<dbReference type="GO" id="GO:0005829">
    <property type="term" value="C:cytosol"/>
    <property type="evidence" value="ECO:0007669"/>
    <property type="project" value="TreeGrafter"/>
</dbReference>
<dbReference type="GO" id="GO:0003723">
    <property type="term" value="F:RNA binding"/>
    <property type="evidence" value="ECO:0007669"/>
    <property type="project" value="UniProtKB-KW"/>
</dbReference>
<dbReference type="InterPro" id="IPR011545">
    <property type="entry name" value="DEAD/DEAH_box_helicase_dom"/>
</dbReference>
<dbReference type="InterPro" id="IPR014014">
    <property type="entry name" value="RNA_helicase_DEAD_Q_motif"/>
</dbReference>
<dbReference type="EMBL" id="BPWL01000001">
    <property type="protein sequence ID" value="GJJ06257.1"/>
    <property type="molecule type" value="Genomic_DNA"/>
</dbReference>
<name>A0AAV4ZWP4_9AGAM</name>
<feature type="compositionally biased region" description="Basic and acidic residues" evidence="14">
    <location>
        <begin position="883"/>
        <end position="899"/>
    </location>
</feature>
<protein>
    <recommendedName>
        <fullName evidence="4">RNA helicase</fullName>
        <ecNumber evidence="4">3.6.4.13</ecNumber>
    </recommendedName>
</protein>
<evidence type="ECO:0000256" key="12">
    <source>
        <dbReference type="ARBA" id="ARBA00047984"/>
    </source>
</evidence>
<dbReference type="GO" id="GO:0010467">
    <property type="term" value="P:gene expression"/>
    <property type="evidence" value="ECO:0007669"/>
    <property type="project" value="UniProtKB-ARBA"/>
</dbReference>
<comment type="catalytic activity">
    <reaction evidence="12">
        <text>ATP + H2O = ADP + phosphate + H(+)</text>
        <dbReference type="Rhea" id="RHEA:13065"/>
        <dbReference type="ChEBI" id="CHEBI:15377"/>
        <dbReference type="ChEBI" id="CHEBI:15378"/>
        <dbReference type="ChEBI" id="CHEBI:30616"/>
        <dbReference type="ChEBI" id="CHEBI:43474"/>
        <dbReference type="ChEBI" id="CHEBI:456216"/>
        <dbReference type="EC" id="3.6.4.13"/>
    </reaction>
</comment>
<evidence type="ECO:0000256" key="11">
    <source>
        <dbReference type="ARBA" id="ARBA00023242"/>
    </source>
</evidence>
<dbReference type="Pfam" id="PF00270">
    <property type="entry name" value="DEAD"/>
    <property type="match status" value="1"/>
</dbReference>
<dbReference type="SUPFAM" id="SSF52540">
    <property type="entry name" value="P-loop containing nucleoside triphosphate hydrolases"/>
    <property type="match status" value="1"/>
</dbReference>
<evidence type="ECO:0000256" key="5">
    <source>
        <dbReference type="ARBA" id="ARBA00022517"/>
    </source>
</evidence>
<dbReference type="PROSITE" id="PS51195">
    <property type="entry name" value="Q_MOTIF"/>
    <property type="match status" value="1"/>
</dbReference>
<feature type="domain" description="Helicase C-terminal" evidence="16">
    <location>
        <begin position="373"/>
        <end position="519"/>
    </location>
</feature>
<dbReference type="Proteomes" id="UP001050691">
    <property type="component" value="Unassembled WGS sequence"/>
</dbReference>
<keyword evidence="19" id="KW-1185">Reference proteome</keyword>
<dbReference type="GO" id="GO:0003724">
    <property type="term" value="F:RNA helicase activity"/>
    <property type="evidence" value="ECO:0007669"/>
    <property type="project" value="UniProtKB-EC"/>
</dbReference>
<evidence type="ECO:0000313" key="19">
    <source>
        <dbReference type="Proteomes" id="UP001050691"/>
    </source>
</evidence>
<dbReference type="PANTHER" id="PTHR47959:SF8">
    <property type="entry name" value="RNA HELICASE"/>
    <property type="match status" value="1"/>
</dbReference>
<feature type="domain" description="DEAD-box RNA helicase Q" evidence="17">
    <location>
        <begin position="92"/>
        <end position="120"/>
    </location>
</feature>
<evidence type="ECO:0000259" key="15">
    <source>
        <dbReference type="PROSITE" id="PS51192"/>
    </source>
</evidence>
<evidence type="ECO:0000256" key="4">
    <source>
        <dbReference type="ARBA" id="ARBA00012552"/>
    </source>
</evidence>
<dbReference type="AlphaFoldDB" id="A0AAV4ZWP4"/>
<dbReference type="PROSITE" id="PS51194">
    <property type="entry name" value="HELICASE_CTER"/>
    <property type="match status" value="1"/>
</dbReference>
<feature type="compositionally biased region" description="Basic residues" evidence="14">
    <location>
        <begin position="900"/>
        <end position="919"/>
    </location>
</feature>
<dbReference type="InterPro" id="IPR050079">
    <property type="entry name" value="DEAD_box_RNA_helicase"/>
</dbReference>
<comment type="caution">
    <text evidence="18">The sequence shown here is derived from an EMBL/GenBank/DDBJ whole genome shotgun (WGS) entry which is preliminary data.</text>
</comment>
<dbReference type="InterPro" id="IPR012541">
    <property type="entry name" value="DBP10_C"/>
</dbReference>
<feature type="domain" description="Helicase ATP-binding" evidence="15">
    <location>
        <begin position="125"/>
        <end position="321"/>
    </location>
</feature>
<dbReference type="PROSITE" id="PS00039">
    <property type="entry name" value="DEAD_ATP_HELICASE"/>
    <property type="match status" value="1"/>
</dbReference>
<reference evidence="18" key="1">
    <citation type="submission" date="2021-10" db="EMBL/GenBank/DDBJ databases">
        <title>De novo Genome Assembly of Clathrus columnatus (Basidiomycota, Fungi) Using Illumina and Nanopore Sequence Data.</title>
        <authorList>
            <person name="Ogiso-Tanaka E."/>
            <person name="Itagaki H."/>
            <person name="Hosoya T."/>
            <person name="Hosaka K."/>
        </authorList>
    </citation>
    <scope>NUCLEOTIDE SEQUENCE</scope>
    <source>
        <strain evidence="18">MO-923</strain>
    </source>
</reference>
<keyword evidence="11" id="KW-0539">Nucleus</keyword>
<evidence type="ECO:0000256" key="1">
    <source>
        <dbReference type="ARBA" id="ARBA00003706"/>
    </source>
</evidence>
<keyword evidence="5" id="KW-0690">Ribosome biogenesis</keyword>
<dbReference type="GO" id="GO:0005524">
    <property type="term" value="F:ATP binding"/>
    <property type="evidence" value="ECO:0007669"/>
    <property type="project" value="UniProtKB-KW"/>
</dbReference>
<evidence type="ECO:0000256" key="7">
    <source>
        <dbReference type="ARBA" id="ARBA00022801"/>
    </source>
</evidence>
<feature type="short sequence motif" description="Q motif" evidence="13">
    <location>
        <begin position="92"/>
        <end position="120"/>
    </location>
</feature>
<keyword evidence="9" id="KW-0067">ATP-binding</keyword>
<feature type="region of interest" description="Disordered" evidence="14">
    <location>
        <begin position="809"/>
        <end position="919"/>
    </location>
</feature>
<dbReference type="InterPro" id="IPR000629">
    <property type="entry name" value="RNA-helicase_DEAD-box_CS"/>
</dbReference>
<evidence type="ECO:0000256" key="8">
    <source>
        <dbReference type="ARBA" id="ARBA00022806"/>
    </source>
</evidence>
<dbReference type="GO" id="GO:0016787">
    <property type="term" value="F:hydrolase activity"/>
    <property type="evidence" value="ECO:0007669"/>
    <property type="project" value="UniProtKB-KW"/>
</dbReference>
<proteinExistence type="inferred from homology"/>
<dbReference type="SMART" id="SM01123">
    <property type="entry name" value="DBP10CT"/>
    <property type="match status" value="1"/>
</dbReference>
<dbReference type="SMART" id="SM00487">
    <property type="entry name" value="DEXDc"/>
    <property type="match status" value="1"/>
</dbReference>
<dbReference type="CDD" id="cd18787">
    <property type="entry name" value="SF2_C_DEAD"/>
    <property type="match status" value="1"/>
</dbReference>
<dbReference type="Pfam" id="PF00271">
    <property type="entry name" value="Helicase_C"/>
    <property type="match status" value="1"/>
</dbReference>
<sequence length="919" mass="102449">MAPVKRKRLPPDEEERSASDIEEVPLSDDEIDISGQLLGKAVQAEEGEDVDDEDEDAFIKETISKFNIKSGTDVLKKTKGKGKITKGELGGGSFQSMGLNPSLLRSLTIRGYKTPTPIQRLTIPSLLADPPRDVVGMARTGSGKTLAYTIPLIQRLGGRHSTAFGARALILVPARELAVQVLKVGKELARGYNSGGGGAHAGDAEGMNDDDSKGQSLRWGLVVGGEGMDEQFEMITNNPDVIIATPGRLLHLVVEMNLDLRAIQYVVFDEADRLFEMGFATALNEIISRLPTNRQTLLFSATLPKTLVEFAKAGLQNPKLVRLDAESKISSDLRMAFFSVKQAEKDACLLLLLRDVIKVPLGSPTEKESGKEKIKRVKGNVDAAPHQTIVFVATKHHVEYLSNLLTAAGYATSFIYGTLDQAARTEQMDNFRRGLTTVLVVTDVAARGIDIPILENVVNYDFPPGSRVFIHRVGRTARAGRKGWAWSFVTSTELPHLLDLQLFLARPLQIHAESEATYIESLVFGTFIRDKVDEELEYIRTLHEGVSSLTTLREIMAKGQNMYERSQGKASQASYKRAKEITKGGRWIIDNGKELTIHPVFQLTNSSDGQSTDREALLKVINSFRPQETVFELGTRGSNEAASLMQSRRKTLNKAIGRTLVNPPSKQIEESESVERVQLEMADESDIEAAFETSKKKPRKNYKDEDYYMGYEQKDANTEKGYSLKDGASFVEQANQVTFDLTNDNGVIERQRRQSQLKWDRKKKKFIKGDGVGADNVKLVRTESGARLPISYRSGRFDEWKSIHHKSLPRVGDAEPDSAGKNTFNGGRKYRHNKMADPKQRDKYSDAPKKHQKEFNTADEDGESSKKGRKVGGRYGSKPIRAVKNELKTVEQIRRARDTKTKRKEKNARPSRNRKRGKR</sequence>
<feature type="compositionally biased region" description="Acidic residues" evidence="14">
    <location>
        <begin position="12"/>
        <end position="29"/>
    </location>
</feature>
<dbReference type="EC" id="3.6.4.13" evidence="4"/>
<dbReference type="PANTHER" id="PTHR47959">
    <property type="entry name" value="ATP-DEPENDENT RNA HELICASE RHLE-RELATED"/>
    <property type="match status" value="1"/>
</dbReference>
<feature type="compositionally biased region" description="Basic and acidic residues" evidence="14">
    <location>
        <begin position="834"/>
        <end position="856"/>
    </location>
</feature>
<dbReference type="InterPro" id="IPR014001">
    <property type="entry name" value="Helicase_ATP-bd"/>
</dbReference>
<gene>
    <name evidence="18" type="ORF">Clacol_000448</name>
</gene>
<keyword evidence="10" id="KW-0694">RNA-binding</keyword>
<organism evidence="18 19">
    <name type="scientific">Clathrus columnatus</name>
    <dbReference type="NCBI Taxonomy" id="1419009"/>
    <lineage>
        <taxon>Eukaryota</taxon>
        <taxon>Fungi</taxon>
        <taxon>Dikarya</taxon>
        <taxon>Basidiomycota</taxon>
        <taxon>Agaricomycotina</taxon>
        <taxon>Agaricomycetes</taxon>
        <taxon>Phallomycetidae</taxon>
        <taxon>Phallales</taxon>
        <taxon>Clathraceae</taxon>
        <taxon>Clathrus</taxon>
    </lineage>
</organism>
<evidence type="ECO:0000313" key="18">
    <source>
        <dbReference type="EMBL" id="GJJ06257.1"/>
    </source>
</evidence>
<evidence type="ECO:0000256" key="14">
    <source>
        <dbReference type="SAM" id="MobiDB-lite"/>
    </source>
</evidence>